<keyword evidence="8" id="KW-0675">Receptor</keyword>
<dbReference type="SMART" id="SM00406">
    <property type="entry name" value="IGv"/>
    <property type="match status" value="2"/>
</dbReference>
<dbReference type="SUPFAM" id="SSF48726">
    <property type="entry name" value="Immunoglobulin"/>
    <property type="match status" value="2"/>
</dbReference>
<sequence>MTRCLAVCLLIGNFLSPAVGNTEVSCVFMESCILPCSFQGGTDVVIHWIHVTAGDVQIHSYYYNTDQLAHQDQHFKGRTSMFKDQISRGNASLQLAEVKIQDQGRYKCYTSTIRGNKESYINLKINAPVERVKLEPVENKITCSSEMIYPEPELTWSTSPPSNMNFDMKPEVQRTEELLYNISSSLILSDPDVNYTCTVSTGSSRKRASWFKPISLVGSFAETVIQCSDSNTKITDLIWRFNHTEIILIQTRPDVPCTVSERWKQQVKGVSESASLLLQNLSSHHEGIYSCELSDAGETLISNNFLRIKESPETSENKGVTKGLVLGAVLVAVAAVIVFLVKRCRSQNNDQQGNTNQICCDQLLWGNGSNIKTPWEIKPLNTPGSG</sequence>
<dbReference type="Ensembl" id="ENSENLT00000052917.1">
    <property type="protein sequence ID" value="ENSENLP00000051662.1"/>
    <property type="gene ID" value="ENSENLG00000021652.1"/>
</dbReference>
<dbReference type="GO" id="GO:0071222">
    <property type="term" value="P:cellular response to lipopolysaccharide"/>
    <property type="evidence" value="ECO:0007669"/>
    <property type="project" value="TreeGrafter"/>
</dbReference>
<dbReference type="Proteomes" id="UP000472264">
    <property type="component" value="Chromosome 20"/>
</dbReference>
<keyword evidence="6 11" id="KW-0472">Membrane</keyword>
<keyword evidence="9" id="KW-0325">Glycoprotein</keyword>
<comment type="subcellular location">
    <subcellularLocation>
        <location evidence="1">Cell membrane</location>
        <topology evidence="1">Single-pass type I membrane protein</topology>
    </subcellularLocation>
</comment>
<dbReference type="CDD" id="cd16091">
    <property type="entry name" value="IgV_HHLA2"/>
    <property type="match status" value="1"/>
</dbReference>
<dbReference type="GO" id="GO:0042130">
    <property type="term" value="P:negative regulation of T cell proliferation"/>
    <property type="evidence" value="ECO:0007669"/>
    <property type="project" value="TreeGrafter"/>
</dbReference>
<evidence type="ECO:0000256" key="12">
    <source>
        <dbReference type="SAM" id="SignalP"/>
    </source>
</evidence>
<evidence type="ECO:0000259" key="13">
    <source>
        <dbReference type="PROSITE" id="PS50835"/>
    </source>
</evidence>
<dbReference type="InterPro" id="IPR013783">
    <property type="entry name" value="Ig-like_fold"/>
</dbReference>
<organism evidence="14 15">
    <name type="scientific">Echeneis naucrates</name>
    <name type="common">Live sharksucker</name>
    <dbReference type="NCBI Taxonomy" id="173247"/>
    <lineage>
        <taxon>Eukaryota</taxon>
        <taxon>Metazoa</taxon>
        <taxon>Chordata</taxon>
        <taxon>Craniata</taxon>
        <taxon>Vertebrata</taxon>
        <taxon>Euteleostomi</taxon>
        <taxon>Actinopterygii</taxon>
        <taxon>Neopterygii</taxon>
        <taxon>Teleostei</taxon>
        <taxon>Neoteleostei</taxon>
        <taxon>Acanthomorphata</taxon>
        <taxon>Carangaria</taxon>
        <taxon>Carangiformes</taxon>
        <taxon>Echeneidae</taxon>
        <taxon>Echeneis</taxon>
    </lineage>
</organism>
<dbReference type="FunFam" id="2.60.40.10:FF:000142">
    <property type="entry name" value="V-set domain-containing T-cell activation inhibitor 1"/>
    <property type="match status" value="1"/>
</dbReference>
<dbReference type="InterPro" id="IPR036179">
    <property type="entry name" value="Ig-like_dom_sf"/>
</dbReference>
<feature type="domain" description="Ig-like" evidence="13">
    <location>
        <begin position="17"/>
        <end position="126"/>
    </location>
</feature>
<dbReference type="Ensembl" id="ENSENLT00000052922.1">
    <property type="protein sequence ID" value="ENSENLP00000051667.1"/>
    <property type="gene ID" value="ENSENLG00000021652.1"/>
</dbReference>
<evidence type="ECO:0000256" key="5">
    <source>
        <dbReference type="ARBA" id="ARBA00022989"/>
    </source>
</evidence>
<proteinExistence type="predicted"/>
<feature type="transmembrane region" description="Helical" evidence="11">
    <location>
        <begin position="323"/>
        <end position="341"/>
    </location>
</feature>
<reference evidence="14" key="1">
    <citation type="submission" date="2021-04" db="EMBL/GenBank/DDBJ databases">
        <authorList>
            <consortium name="Wellcome Sanger Institute Data Sharing"/>
        </authorList>
    </citation>
    <scope>NUCLEOTIDE SEQUENCE [LARGE SCALE GENOMIC DNA]</scope>
</reference>
<dbReference type="GO" id="GO:0007166">
    <property type="term" value="P:cell surface receptor signaling pathway"/>
    <property type="evidence" value="ECO:0007669"/>
    <property type="project" value="TreeGrafter"/>
</dbReference>
<dbReference type="InterPro" id="IPR013106">
    <property type="entry name" value="Ig_V-set"/>
</dbReference>
<keyword evidence="2" id="KW-1003">Cell membrane</keyword>
<evidence type="ECO:0000256" key="4">
    <source>
        <dbReference type="ARBA" id="ARBA00022729"/>
    </source>
</evidence>
<dbReference type="AlphaFoldDB" id="A0A665X6J5"/>
<dbReference type="Gene3D" id="2.60.40.10">
    <property type="entry name" value="Immunoglobulins"/>
    <property type="match status" value="3"/>
</dbReference>
<evidence type="ECO:0000256" key="6">
    <source>
        <dbReference type="ARBA" id="ARBA00023136"/>
    </source>
</evidence>
<name>A0A665X6J5_ECHNA</name>
<evidence type="ECO:0000256" key="8">
    <source>
        <dbReference type="ARBA" id="ARBA00023170"/>
    </source>
</evidence>
<keyword evidence="7" id="KW-1015">Disulfide bond</keyword>
<dbReference type="InterPro" id="IPR013151">
    <property type="entry name" value="Immunoglobulin_dom"/>
</dbReference>
<keyword evidence="5 11" id="KW-1133">Transmembrane helix</keyword>
<keyword evidence="15" id="KW-1185">Reference proteome</keyword>
<evidence type="ECO:0000256" key="11">
    <source>
        <dbReference type="SAM" id="Phobius"/>
    </source>
</evidence>
<keyword evidence="4 12" id="KW-0732">Signal</keyword>
<feature type="signal peptide" evidence="12">
    <location>
        <begin position="1"/>
        <end position="20"/>
    </location>
</feature>
<evidence type="ECO:0000256" key="7">
    <source>
        <dbReference type="ARBA" id="ARBA00023157"/>
    </source>
</evidence>
<dbReference type="OMA" id="KIPCHAS"/>
<dbReference type="InterPro" id="IPR051713">
    <property type="entry name" value="T-cell_Activation_Regulation"/>
</dbReference>
<keyword evidence="10" id="KW-0393">Immunoglobulin domain</keyword>
<evidence type="ECO:0000256" key="9">
    <source>
        <dbReference type="ARBA" id="ARBA00023180"/>
    </source>
</evidence>
<dbReference type="PROSITE" id="PS50835">
    <property type="entry name" value="IG_LIKE"/>
    <property type="match status" value="2"/>
</dbReference>
<dbReference type="Pfam" id="PF00047">
    <property type="entry name" value="ig"/>
    <property type="match status" value="1"/>
</dbReference>
<evidence type="ECO:0000313" key="14">
    <source>
        <dbReference type="Ensembl" id="ENSENLP00000051662.1"/>
    </source>
</evidence>
<evidence type="ECO:0000313" key="15">
    <source>
        <dbReference type="Proteomes" id="UP000472264"/>
    </source>
</evidence>
<dbReference type="InterPro" id="IPR003599">
    <property type="entry name" value="Ig_sub"/>
</dbReference>
<dbReference type="PANTHER" id="PTHR25466:SF14">
    <property type="entry name" value="BUTYROPHILIN SUBFAMILY 2 MEMBER A2-LIKE-RELATED"/>
    <property type="match status" value="1"/>
</dbReference>
<evidence type="ECO:0000256" key="10">
    <source>
        <dbReference type="ARBA" id="ARBA00023319"/>
    </source>
</evidence>
<feature type="domain" description="Ig-like" evidence="13">
    <location>
        <begin position="170"/>
        <end position="302"/>
    </location>
</feature>
<reference evidence="14" key="2">
    <citation type="submission" date="2025-05" db="UniProtKB">
        <authorList>
            <consortium name="Ensembl"/>
        </authorList>
    </citation>
    <scope>IDENTIFICATION</scope>
</reference>
<dbReference type="GO" id="GO:0031295">
    <property type="term" value="P:T cell costimulation"/>
    <property type="evidence" value="ECO:0007669"/>
    <property type="project" value="TreeGrafter"/>
</dbReference>
<dbReference type="SMART" id="SM00409">
    <property type="entry name" value="IG"/>
    <property type="match status" value="2"/>
</dbReference>
<dbReference type="GO" id="GO:0042102">
    <property type="term" value="P:positive regulation of T cell proliferation"/>
    <property type="evidence" value="ECO:0007669"/>
    <property type="project" value="TreeGrafter"/>
</dbReference>
<dbReference type="GO" id="GO:0009897">
    <property type="term" value="C:external side of plasma membrane"/>
    <property type="evidence" value="ECO:0007669"/>
    <property type="project" value="TreeGrafter"/>
</dbReference>
<dbReference type="GO" id="GO:0006955">
    <property type="term" value="P:immune response"/>
    <property type="evidence" value="ECO:0007669"/>
    <property type="project" value="TreeGrafter"/>
</dbReference>
<accession>A0A665X6J5</accession>
<dbReference type="PANTHER" id="PTHR25466">
    <property type="entry name" value="T-LYMPHOCYTE ACTIVATION ANTIGEN"/>
    <property type="match status" value="1"/>
</dbReference>
<feature type="chain" id="PRO_5044624790" description="Ig-like domain-containing protein" evidence="12">
    <location>
        <begin position="21"/>
        <end position="386"/>
    </location>
</feature>
<evidence type="ECO:0000256" key="2">
    <source>
        <dbReference type="ARBA" id="ARBA00022475"/>
    </source>
</evidence>
<dbReference type="Pfam" id="PF07686">
    <property type="entry name" value="V-set"/>
    <property type="match status" value="1"/>
</dbReference>
<dbReference type="InterPro" id="IPR007110">
    <property type="entry name" value="Ig-like_dom"/>
</dbReference>
<evidence type="ECO:0000256" key="3">
    <source>
        <dbReference type="ARBA" id="ARBA00022692"/>
    </source>
</evidence>
<evidence type="ECO:0000256" key="1">
    <source>
        <dbReference type="ARBA" id="ARBA00004251"/>
    </source>
</evidence>
<keyword evidence="3 11" id="KW-0812">Transmembrane</keyword>
<protein>
    <recommendedName>
        <fullName evidence="13">Ig-like domain-containing protein</fullName>
    </recommendedName>
</protein>